<organism evidence="1 2">
    <name type="scientific">Auriscalpium vulgare</name>
    <dbReference type="NCBI Taxonomy" id="40419"/>
    <lineage>
        <taxon>Eukaryota</taxon>
        <taxon>Fungi</taxon>
        <taxon>Dikarya</taxon>
        <taxon>Basidiomycota</taxon>
        <taxon>Agaricomycotina</taxon>
        <taxon>Agaricomycetes</taxon>
        <taxon>Russulales</taxon>
        <taxon>Auriscalpiaceae</taxon>
        <taxon>Auriscalpium</taxon>
    </lineage>
</organism>
<reference evidence="1" key="2">
    <citation type="journal article" date="2022" name="New Phytol.">
        <title>Evolutionary transition to the ectomycorrhizal habit in the genomes of a hyperdiverse lineage of mushroom-forming fungi.</title>
        <authorList>
            <person name="Looney B."/>
            <person name="Miyauchi S."/>
            <person name="Morin E."/>
            <person name="Drula E."/>
            <person name="Courty P.E."/>
            <person name="Kohler A."/>
            <person name="Kuo A."/>
            <person name="LaButti K."/>
            <person name="Pangilinan J."/>
            <person name="Lipzen A."/>
            <person name="Riley R."/>
            <person name="Andreopoulos W."/>
            <person name="He G."/>
            <person name="Johnson J."/>
            <person name="Nolan M."/>
            <person name="Tritt A."/>
            <person name="Barry K.W."/>
            <person name="Grigoriev I.V."/>
            <person name="Nagy L.G."/>
            <person name="Hibbett D."/>
            <person name="Henrissat B."/>
            <person name="Matheny P.B."/>
            <person name="Labbe J."/>
            <person name="Martin F.M."/>
        </authorList>
    </citation>
    <scope>NUCLEOTIDE SEQUENCE</scope>
    <source>
        <strain evidence="1">FP105234-sp</strain>
    </source>
</reference>
<accession>A0ACB8RRE3</accession>
<name>A0ACB8RRE3_9AGAM</name>
<proteinExistence type="predicted"/>
<dbReference type="Proteomes" id="UP000814033">
    <property type="component" value="Unassembled WGS sequence"/>
</dbReference>
<evidence type="ECO:0000313" key="1">
    <source>
        <dbReference type="EMBL" id="KAI0046736.1"/>
    </source>
</evidence>
<sequence length="217" mass="23927">MHAIQLRPVVLEASFLEESTCRSLVEMRPGARVLVLNGGYAHPLPTTIEALQILADDPQHYLPLAQPLPALRYLTLGHPSWSDTVLCGHLTSVGAFPQLRTLQISGAFPPADILAQLGQLRTLVVDELPKAPPIALPALLRHFGYHIWAAEPGVLVLAELVVDPLRALPDLQLVTVTRRIEQHVWAALEGMCRDRGVDFGVYAAPISFREPRNIDWI</sequence>
<dbReference type="EMBL" id="MU275918">
    <property type="protein sequence ID" value="KAI0046736.1"/>
    <property type="molecule type" value="Genomic_DNA"/>
</dbReference>
<comment type="caution">
    <text evidence="1">The sequence shown here is derived from an EMBL/GenBank/DDBJ whole genome shotgun (WGS) entry which is preliminary data.</text>
</comment>
<gene>
    <name evidence="1" type="ORF">FA95DRAFT_1606631</name>
</gene>
<evidence type="ECO:0000313" key="2">
    <source>
        <dbReference type="Proteomes" id="UP000814033"/>
    </source>
</evidence>
<reference evidence="1" key="1">
    <citation type="submission" date="2021-02" db="EMBL/GenBank/DDBJ databases">
        <authorList>
            <consortium name="DOE Joint Genome Institute"/>
            <person name="Ahrendt S."/>
            <person name="Looney B.P."/>
            <person name="Miyauchi S."/>
            <person name="Morin E."/>
            <person name="Drula E."/>
            <person name="Courty P.E."/>
            <person name="Chicoki N."/>
            <person name="Fauchery L."/>
            <person name="Kohler A."/>
            <person name="Kuo A."/>
            <person name="Labutti K."/>
            <person name="Pangilinan J."/>
            <person name="Lipzen A."/>
            <person name="Riley R."/>
            <person name="Andreopoulos W."/>
            <person name="He G."/>
            <person name="Johnson J."/>
            <person name="Barry K.W."/>
            <person name="Grigoriev I.V."/>
            <person name="Nagy L."/>
            <person name="Hibbett D."/>
            <person name="Henrissat B."/>
            <person name="Matheny P.B."/>
            <person name="Labbe J."/>
            <person name="Martin F."/>
        </authorList>
    </citation>
    <scope>NUCLEOTIDE SEQUENCE</scope>
    <source>
        <strain evidence="1">FP105234-sp</strain>
    </source>
</reference>
<keyword evidence="2" id="KW-1185">Reference proteome</keyword>
<protein>
    <submittedName>
        <fullName evidence="1">Uncharacterized protein</fullName>
    </submittedName>
</protein>